<dbReference type="Proteomes" id="UP000008549">
    <property type="component" value="Unassembled WGS sequence"/>
</dbReference>
<feature type="transmembrane region" description="Helical" evidence="1">
    <location>
        <begin position="297"/>
        <end position="317"/>
    </location>
</feature>
<dbReference type="InterPro" id="IPR024483">
    <property type="entry name" value="Glam1"/>
</dbReference>
<dbReference type="FunCoup" id="A8WYA2">
    <property type="interactions" value="11"/>
</dbReference>
<evidence type="ECO:0000313" key="6">
    <source>
        <dbReference type="WormBase" id="CBG04709"/>
    </source>
</evidence>
<feature type="transmembrane region" description="Helical" evidence="1">
    <location>
        <begin position="237"/>
        <end position="258"/>
    </location>
</feature>
<feature type="transmembrane region" description="Helical" evidence="1">
    <location>
        <begin position="265"/>
        <end position="285"/>
    </location>
</feature>
<evidence type="ECO:0000256" key="1">
    <source>
        <dbReference type="SAM" id="Phobius"/>
    </source>
</evidence>
<feature type="domain" description="SXP/RAL-2 family protein Ani s 5-like cation-binding" evidence="3">
    <location>
        <begin position="107"/>
        <end position="197"/>
    </location>
</feature>
<dbReference type="InParanoid" id="A8WYA2"/>
<feature type="chain" id="PRO_5002729687" evidence="2">
    <location>
        <begin position="20"/>
        <end position="380"/>
    </location>
</feature>
<keyword evidence="1" id="KW-0472">Membrane</keyword>
<dbReference type="RefSeq" id="XP_045092740.1">
    <property type="nucleotide sequence ID" value="XM_045238155.1"/>
</dbReference>
<dbReference type="Pfam" id="PF02520">
    <property type="entry name" value="ANIS5_cation-bd"/>
    <property type="match status" value="1"/>
</dbReference>
<reference evidence="4 5" key="2">
    <citation type="journal article" date="2011" name="PLoS Genet.">
        <title>Caenorhabditis briggsae recombinant inbred line genotypes reveal inter-strain incompatibility and the evolution of recombination.</title>
        <authorList>
            <person name="Ross J.A."/>
            <person name="Koboldt D.C."/>
            <person name="Staisch J.E."/>
            <person name="Chamberlin H.M."/>
            <person name="Gupta B.P."/>
            <person name="Miller R.D."/>
            <person name="Baird S.E."/>
            <person name="Haag E.S."/>
        </authorList>
    </citation>
    <scope>NUCLEOTIDE SEQUENCE [LARGE SCALE GENOMIC DNA]</scope>
    <source>
        <strain evidence="4 5">AF16</strain>
    </source>
</reference>
<dbReference type="PANTHER" id="PTHR21593:SF36">
    <property type="entry name" value="DUF148 DOMAIN-CONTAINING PROTEIN-RELATED"/>
    <property type="match status" value="1"/>
</dbReference>
<sequence length="380" mass="40588">MCSSKVAIALIASLALSSALPILDGVIGEGDNGGLGGVVGGGDGGLGGKKEEEMEEELVEFVLGGNPGGLGLPLLGNITEIPSFLTDILGNLPEETIQKITDLLGEELPISELLSRLDALLPEGVLEQLLATVADLVSKLLAAISKVLSNLQSVFDKLSTILNNKDLSLEKQKEAVDALKQQFPVEIDTIFYIASQVEKTLQGGNGGVVPELPEFHLFLELQIMPNSSRTPDECGPIRPFLILFSVAGIFGSPLLLSATPTYDGFVYAAFSVSFTFHCVALFGALKQNQLALLASENILFFVLIAMFFLYGLLPIALSSWKASGKSSYKDYPWYPMPETKGMKTIHAETDFRSGVKVGVIAQVFLLSISSTLNTKTDTTN</sequence>
<protein>
    <submittedName>
        <fullName evidence="4">Protein CBG04709</fullName>
    </submittedName>
</protein>
<dbReference type="eggNOG" id="ENOG502QSI5">
    <property type="taxonomic scope" value="Eukaryota"/>
</dbReference>
<dbReference type="CTD" id="8579898"/>
<name>A8WYA2_CAEBR</name>
<reference evidence="4 5" key="1">
    <citation type="journal article" date="2003" name="PLoS Biol.">
        <title>The genome sequence of Caenorhabditis briggsae: a platform for comparative genomics.</title>
        <authorList>
            <person name="Stein L.D."/>
            <person name="Bao Z."/>
            <person name="Blasiar D."/>
            <person name="Blumenthal T."/>
            <person name="Brent M.R."/>
            <person name="Chen N."/>
            <person name="Chinwalla A."/>
            <person name="Clarke L."/>
            <person name="Clee C."/>
            <person name="Coghlan A."/>
            <person name="Coulson A."/>
            <person name="D'Eustachio P."/>
            <person name="Fitch D.H."/>
            <person name="Fulton L.A."/>
            <person name="Fulton R.E."/>
            <person name="Griffiths-Jones S."/>
            <person name="Harris T.W."/>
            <person name="Hillier L.W."/>
            <person name="Kamath R."/>
            <person name="Kuwabara P.E."/>
            <person name="Mardis E.R."/>
            <person name="Marra M.A."/>
            <person name="Miner T.L."/>
            <person name="Minx P."/>
            <person name="Mullikin J.C."/>
            <person name="Plumb R.W."/>
            <person name="Rogers J."/>
            <person name="Schein J.E."/>
            <person name="Sohrmann M."/>
            <person name="Spieth J."/>
            <person name="Stajich J.E."/>
            <person name="Wei C."/>
            <person name="Willey D."/>
            <person name="Wilson R.K."/>
            <person name="Durbin R."/>
            <person name="Waterston R.H."/>
        </authorList>
    </citation>
    <scope>NUCLEOTIDE SEQUENCE [LARGE SCALE GENOMIC DNA]</scope>
    <source>
        <strain evidence="4 5">AF16</strain>
    </source>
</reference>
<accession>A8WYA2</accession>
<organism evidence="4 5">
    <name type="scientific">Caenorhabditis briggsae</name>
    <dbReference type="NCBI Taxonomy" id="6238"/>
    <lineage>
        <taxon>Eukaryota</taxon>
        <taxon>Metazoa</taxon>
        <taxon>Ecdysozoa</taxon>
        <taxon>Nematoda</taxon>
        <taxon>Chromadorea</taxon>
        <taxon>Rhabditida</taxon>
        <taxon>Rhabditina</taxon>
        <taxon>Rhabditomorpha</taxon>
        <taxon>Rhabditoidea</taxon>
        <taxon>Rhabditidae</taxon>
        <taxon>Peloderinae</taxon>
        <taxon>Caenorhabditis</taxon>
    </lineage>
</organism>
<dbReference type="InterPro" id="IPR003677">
    <property type="entry name" value="ANIS5_cation-bd"/>
</dbReference>
<dbReference type="HOGENOM" id="CLU_728107_0_0_1"/>
<proteinExistence type="predicted"/>
<dbReference type="AlphaFoldDB" id="A8WYA2"/>
<evidence type="ECO:0000313" key="5">
    <source>
        <dbReference type="Proteomes" id="UP000008549"/>
    </source>
</evidence>
<dbReference type="InterPro" id="IPR052823">
    <property type="entry name" value="SXP/RAL-2_related"/>
</dbReference>
<dbReference type="WormBase" id="CBG04709">
    <property type="protein sequence ID" value="CBP49561"/>
    <property type="gene ID" value="WBGene00027329"/>
</dbReference>
<keyword evidence="2" id="KW-0732">Signal</keyword>
<dbReference type="Pfam" id="PF10912">
    <property type="entry name" value="Glam1"/>
    <property type="match status" value="1"/>
</dbReference>
<evidence type="ECO:0000313" key="4">
    <source>
        <dbReference type="EMBL" id="CAP25360.2"/>
    </source>
</evidence>
<keyword evidence="5" id="KW-1185">Reference proteome</keyword>
<keyword evidence="1" id="KW-0812">Transmembrane</keyword>
<dbReference type="KEGG" id="cbr:CBG_04709"/>
<dbReference type="PANTHER" id="PTHR21593">
    <property type="entry name" value="PRION-LIKE- Q/N-RICH -DOMAIN-BEARING PROTEIN PROTEIN"/>
    <property type="match status" value="1"/>
</dbReference>
<gene>
    <name evidence="4 6" type="ORF">CBG04709</name>
    <name evidence="4" type="ORF">CBG_04709</name>
</gene>
<evidence type="ECO:0000256" key="2">
    <source>
        <dbReference type="SAM" id="SignalP"/>
    </source>
</evidence>
<evidence type="ECO:0000259" key="3">
    <source>
        <dbReference type="Pfam" id="PF02520"/>
    </source>
</evidence>
<feature type="signal peptide" evidence="2">
    <location>
        <begin position="1"/>
        <end position="19"/>
    </location>
</feature>
<dbReference type="GeneID" id="8579898"/>
<keyword evidence="1" id="KW-1133">Transmembrane helix</keyword>
<dbReference type="EMBL" id="HE601135">
    <property type="protein sequence ID" value="CAP25360.2"/>
    <property type="molecule type" value="Genomic_DNA"/>
</dbReference>